<keyword evidence="3" id="KW-0560">Oxidoreductase</keyword>
<accession>A0A239GEH9</accession>
<evidence type="ECO:0000313" key="5">
    <source>
        <dbReference type="Proteomes" id="UP000198280"/>
    </source>
</evidence>
<dbReference type="EMBL" id="FZOF01000007">
    <property type="protein sequence ID" value="SNS67550.1"/>
    <property type="molecule type" value="Genomic_DNA"/>
</dbReference>
<keyword evidence="1" id="KW-0285">Flavoprotein</keyword>
<protein>
    <submittedName>
        <fullName evidence="4">Nitronate monooxygenase</fullName>
    </submittedName>
</protein>
<evidence type="ECO:0000256" key="2">
    <source>
        <dbReference type="ARBA" id="ARBA00022643"/>
    </source>
</evidence>
<dbReference type="InterPro" id="IPR013785">
    <property type="entry name" value="Aldolase_TIM"/>
</dbReference>
<dbReference type="PANTHER" id="PTHR32332">
    <property type="entry name" value="2-NITROPROPANE DIOXYGENASE"/>
    <property type="match status" value="1"/>
</dbReference>
<dbReference type="InterPro" id="IPR004136">
    <property type="entry name" value="NMO"/>
</dbReference>
<evidence type="ECO:0000256" key="1">
    <source>
        <dbReference type="ARBA" id="ARBA00022630"/>
    </source>
</evidence>
<dbReference type="PANTHER" id="PTHR32332:SF20">
    <property type="entry name" value="2-NITROPROPANE DIOXYGENASE-LIKE PROTEIN"/>
    <property type="match status" value="1"/>
</dbReference>
<keyword evidence="4" id="KW-0503">Monooxygenase</keyword>
<evidence type="ECO:0000313" key="4">
    <source>
        <dbReference type="EMBL" id="SNS67550.1"/>
    </source>
</evidence>
<organism evidence="4 5">
    <name type="scientific">Actinacidiphila glaucinigra</name>
    <dbReference type="NCBI Taxonomy" id="235986"/>
    <lineage>
        <taxon>Bacteria</taxon>
        <taxon>Bacillati</taxon>
        <taxon>Actinomycetota</taxon>
        <taxon>Actinomycetes</taxon>
        <taxon>Kitasatosporales</taxon>
        <taxon>Streptomycetaceae</taxon>
        <taxon>Actinacidiphila</taxon>
    </lineage>
</organism>
<keyword evidence="5" id="KW-1185">Reference proteome</keyword>
<dbReference type="Pfam" id="PF03060">
    <property type="entry name" value="NMO"/>
    <property type="match status" value="2"/>
</dbReference>
<dbReference type="Gene3D" id="3.20.20.70">
    <property type="entry name" value="Aldolase class I"/>
    <property type="match status" value="1"/>
</dbReference>
<dbReference type="Proteomes" id="UP000198280">
    <property type="component" value="Unassembled WGS sequence"/>
</dbReference>
<dbReference type="SUPFAM" id="SSF51412">
    <property type="entry name" value="Inosine monophosphate dehydrogenase (IMPDH)"/>
    <property type="match status" value="1"/>
</dbReference>
<dbReference type="CDD" id="cd04730">
    <property type="entry name" value="NPD_like"/>
    <property type="match status" value="1"/>
</dbReference>
<evidence type="ECO:0000256" key="3">
    <source>
        <dbReference type="ARBA" id="ARBA00023002"/>
    </source>
</evidence>
<sequence length="338" mass="34718">MHQHMATVPIPLRTPFTDLVGCDVPIQLAGMGWVSGLDLADAVSAAGALGMVGYPMVPPQVLGELLDAVRRRTSRPVGVNFILPLLEDEACVDVAAERMPVVEFFYADPVPRLVTRAKRGGALAAWQVGSVGEARAAADAGCDFVVVQGREAGGHVRGVRPLLPLLDEVLDAVDVPVVAAGGIGSARSLAAVLAAGAGAARIGTRFVATHESDAHPDYKDALVRAGAGDTELTTQFSTGWPDAPHRVLSGCIERARALDTDIAGEAVLGGVPVPVPASSPVCPIRTTTGHLDAMALYAGEAVGTVSRIESALDIVRELADGAARLLCKASGGIGKEPA</sequence>
<dbReference type="AlphaFoldDB" id="A0A239GEH9"/>
<proteinExistence type="predicted"/>
<keyword evidence="2" id="KW-0288">FMN</keyword>
<dbReference type="GO" id="GO:0018580">
    <property type="term" value="F:nitronate monooxygenase activity"/>
    <property type="evidence" value="ECO:0007669"/>
    <property type="project" value="InterPro"/>
</dbReference>
<reference evidence="4 5" key="1">
    <citation type="submission" date="2017-06" db="EMBL/GenBank/DDBJ databases">
        <authorList>
            <person name="Kim H.J."/>
            <person name="Triplett B.A."/>
        </authorList>
    </citation>
    <scope>NUCLEOTIDE SEQUENCE [LARGE SCALE GENOMIC DNA]</scope>
    <source>
        <strain evidence="4 5">CGMCC 4.1858</strain>
    </source>
</reference>
<gene>
    <name evidence="4" type="ORF">SAMN05216252_107366</name>
</gene>
<name>A0A239GEH9_9ACTN</name>